<evidence type="ECO:0000256" key="1">
    <source>
        <dbReference type="SAM" id="MobiDB-lite"/>
    </source>
</evidence>
<feature type="compositionally biased region" description="Polar residues" evidence="1">
    <location>
        <begin position="132"/>
        <end position="144"/>
    </location>
</feature>
<sequence>MGLLNKDARTARLASMRNSLRKIFKASASKDVKNTTELEAVPTPDDANAWELEIKPVVDNQSVLGSEGASHDSGYDSLGTSLSTKGEDISKPRQMVPIGPLAITLQTNENGMKARRGYRVQVHSAAADSDVDTGSSSGRTNAPSDFTKRSRRSERSIPSSLSSANTYDEYRGRKHGIPSRMAPITSIKVQRHSSSLESELTHCGTRLQFLNVHSEVGSGTFGGILSVAFRDGKPRMYGLTAGHAFLDLCMPTTPSGSDSTDDALILDDEIDRLLEEVRLDMEASKISPGGYEASTRLPFIPLFDAPLSFGNILAYPKGHTDEASRYYD</sequence>
<keyword evidence="3" id="KW-1185">Reference proteome</keyword>
<gene>
    <name evidence="2" type="ORF">PT974_10724</name>
</gene>
<dbReference type="EMBL" id="JAVFKD010000015">
    <property type="protein sequence ID" value="KAK5989222.1"/>
    <property type="molecule type" value="Genomic_DNA"/>
</dbReference>
<proteinExistence type="predicted"/>
<evidence type="ECO:0000313" key="3">
    <source>
        <dbReference type="Proteomes" id="UP001338125"/>
    </source>
</evidence>
<name>A0ABR0SBN1_9HYPO</name>
<comment type="caution">
    <text evidence="2">The sequence shown here is derived from an EMBL/GenBank/DDBJ whole genome shotgun (WGS) entry which is preliminary data.</text>
</comment>
<evidence type="ECO:0000313" key="2">
    <source>
        <dbReference type="EMBL" id="KAK5989222.1"/>
    </source>
</evidence>
<feature type="region of interest" description="Disordered" evidence="1">
    <location>
        <begin position="125"/>
        <end position="177"/>
    </location>
</feature>
<organism evidence="2 3">
    <name type="scientific">Cladobotryum mycophilum</name>
    <dbReference type="NCBI Taxonomy" id="491253"/>
    <lineage>
        <taxon>Eukaryota</taxon>
        <taxon>Fungi</taxon>
        <taxon>Dikarya</taxon>
        <taxon>Ascomycota</taxon>
        <taxon>Pezizomycotina</taxon>
        <taxon>Sordariomycetes</taxon>
        <taxon>Hypocreomycetidae</taxon>
        <taxon>Hypocreales</taxon>
        <taxon>Hypocreaceae</taxon>
        <taxon>Cladobotryum</taxon>
    </lineage>
</organism>
<accession>A0ABR0SBN1</accession>
<reference evidence="2 3" key="1">
    <citation type="submission" date="2024-01" db="EMBL/GenBank/DDBJ databases">
        <title>Complete genome of Cladobotryum mycophilum ATHUM6906.</title>
        <authorList>
            <person name="Christinaki A.C."/>
            <person name="Myridakis A.I."/>
            <person name="Kouvelis V.N."/>
        </authorList>
    </citation>
    <scope>NUCLEOTIDE SEQUENCE [LARGE SCALE GENOMIC DNA]</scope>
    <source>
        <strain evidence="2 3">ATHUM6906</strain>
    </source>
</reference>
<feature type="region of interest" description="Disordered" evidence="1">
    <location>
        <begin position="63"/>
        <end position="95"/>
    </location>
</feature>
<protein>
    <submittedName>
        <fullName evidence="2">Uncharacterized protein</fullName>
    </submittedName>
</protein>
<dbReference type="Proteomes" id="UP001338125">
    <property type="component" value="Unassembled WGS sequence"/>
</dbReference>